<sequence>MFQQVCHTSGCLELLLQHPRQPSGIGCPPLIPTASVISPPARRGWHVTESGLCTLRLLHASEDAPSPADTVIRTDPPSPTFALDHNTPYSPGSDSSGYSVLSHSHSLDPESPGSTTSSGSISSGAPDLSCASHCLSERTLTHVDSIRKRDYLSSLGSGPTRLCLVCGDLASGYHYGVASCEACKAFFKRTIQGNIEYSCPVVNECEITKRRRKSCQACRFQKCLHAGMMKEGVRMDRVRGGRQKYKRKAESGLSLYMKAPYTQPYKASGNKVISQLLLTEPAPLCATPDNSTNDSDRKALLTLCDLLNRELLVMIGWAKHIPGFSALSMVDQMALLQSGWMETVVLSVVFRSLGYSQELVFAENLLLDQSQCRAAGLADLYTALRQLTTKYQQINPSPEEVVTLKAMALANSDAENLESPEAVQRFQDGLHEALQEYESSRHPAELHRLGKLLMTLPLLRQTANRAVDTFCRLHLDGRVPMQKLFLEMLDAKI</sequence>
<keyword evidence="2" id="KW-1185">Reference proteome</keyword>
<name>A0ACC2FG60_DALPE</name>
<proteinExistence type="predicted"/>
<dbReference type="EMBL" id="CM055755">
    <property type="protein sequence ID" value="KAJ7990337.1"/>
    <property type="molecule type" value="Genomic_DNA"/>
</dbReference>
<comment type="caution">
    <text evidence="1">The sequence shown here is derived from an EMBL/GenBank/DDBJ whole genome shotgun (WGS) entry which is preliminary data.</text>
</comment>
<evidence type="ECO:0000313" key="2">
    <source>
        <dbReference type="Proteomes" id="UP001157502"/>
    </source>
</evidence>
<organism evidence="1 2">
    <name type="scientific">Dallia pectoralis</name>
    <name type="common">Alaska blackfish</name>
    <dbReference type="NCBI Taxonomy" id="75939"/>
    <lineage>
        <taxon>Eukaryota</taxon>
        <taxon>Metazoa</taxon>
        <taxon>Chordata</taxon>
        <taxon>Craniata</taxon>
        <taxon>Vertebrata</taxon>
        <taxon>Euteleostomi</taxon>
        <taxon>Actinopterygii</taxon>
        <taxon>Neopterygii</taxon>
        <taxon>Teleostei</taxon>
        <taxon>Protacanthopterygii</taxon>
        <taxon>Esociformes</taxon>
        <taxon>Umbridae</taxon>
        <taxon>Dallia</taxon>
    </lineage>
</organism>
<protein>
    <submittedName>
        <fullName evidence="1">Uncharacterized protein</fullName>
    </submittedName>
</protein>
<reference evidence="1" key="1">
    <citation type="submission" date="2021-05" db="EMBL/GenBank/DDBJ databases">
        <authorList>
            <person name="Pan Q."/>
            <person name="Jouanno E."/>
            <person name="Zahm M."/>
            <person name="Klopp C."/>
            <person name="Cabau C."/>
            <person name="Louis A."/>
            <person name="Berthelot C."/>
            <person name="Parey E."/>
            <person name="Roest Crollius H."/>
            <person name="Montfort J."/>
            <person name="Robinson-Rechavi M."/>
            <person name="Bouchez O."/>
            <person name="Lampietro C."/>
            <person name="Lopez Roques C."/>
            <person name="Donnadieu C."/>
            <person name="Postlethwait J."/>
            <person name="Bobe J."/>
            <person name="Dillon D."/>
            <person name="Chandos A."/>
            <person name="von Hippel F."/>
            <person name="Guiguen Y."/>
        </authorList>
    </citation>
    <scope>NUCLEOTIDE SEQUENCE</scope>
    <source>
        <strain evidence="1">YG-Jan2019</strain>
    </source>
</reference>
<dbReference type="Proteomes" id="UP001157502">
    <property type="component" value="Chromosome 28"/>
</dbReference>
<accession>A0ACC2FG60</accession>
<evidence type="ECO:0000313" key="1">
    <source>
        <dbReference type="EMBL" id="KAJ7990337.1"/>
    </source>
</evidence>
<gene>
    <name evidence="1" type="ORF">DPEC_G00299250</name>
</gene>